<sequence>MEHIASEPRGSGLRDTTRHGAHTKLTSKEVGPAWPIFFRNHADKYTSGGAGTRVFRRQKG</sequence>
<proteinExistence type="predicted"/>
<keyword evidence="3" id="KW-1185">Reference proteome</keyword>
<evidence type="ECO:0000313" key="2">
    <source>
        <dbReference type="EMBL" id="TGZ56721.1"/>
    </source>
</evidence>
<dbReference type="Proteomes" id="UP000310200">
    <property type="component" value="Unassembled WGS sequence"/>
</dbReference>
<dbReference type="AlphaFoldDB" id="A0A4S2L2C8"/>
<gene>
    <name evidence="2" type="ORF">DBV15_08154</name>
</gene>
<accession>A0A4S2L2C8</accession>
<dbReference type="EMBL" id="QBLH01000280">
    <property type="protein sequence ID" value="TGZ56721.1"/>
    <property type="molecule type" value="Genomic_DNA"/>
</dbReference>
<organism evidence="2 3">
    <name type="scientific">Temnothorax longispinosus</name>
    <dbReference type="NCBI Taxonomy" id="300112"/>
    <lineage>
        <taxon>Eukaryota</taxon>
        <taxon>Metazoa</taxon>
        <taxon>Ecdysozoa</taxon>
        <taxon>Arthropoda</taxon>
        <taxon>Hexapoda</taxon>
        <taxon>Insecta</taxon>
        <taxon>Pterygota</taxon>
        <taxon>Neoptera</taxon>
        <taxon>Endopterygota</taxon>
        <taxon>Hymenoptera</taxon>
        <taxon>Apocrita</taxon>
        <taxon>Aculeata</taxon>
        <taxon>Formicoidea</taxon>
        <taxon>Formicidae</taxon>
        <taxon>Myrmicinae</taxon>
        <taxon>Temnothorax</taxon>
    </lineage>
</organism>
<reference evidence="2 3" key="1">
    <citation type="journal article" date="2019" name="Philos. Trans. R. Soc. Lond., B, Biol. Sci.">
        <title>Ant behaviour and brain gene expression of defending hosts depend on the ecological success of the intruding social parasite.</title>
        <authorList>
            <person name="Kaur R."/>
            <person name="Stoldt M."/>
            <person name="Jongepier E."/>
            <person name="Feldmeyer B."/>
            <person name="Menzel F."/>
            <person name="Bornberg-Bauer E."/>
            <person name="Foitzik S."/>
        </authorList>
    </citation>
    <scope>NUCLEOTIDE SEQUENCE [LARGE SCALE GENOMIC DNA]</scope>
    <source>
        <tissue evidence="2">Whole body</tissue>
    </source>
</reference>
<feature type="region of interest" description="Disordered" evidence="1">
    <location>
        <begin position="1"/>
        <end position="29"/>
    </location>
</feature>
<evidence type="ECO:0000256" key="1">
    <source>
        <dbReference type="SAM" id="MobiDB-lite"/>
    </source>
</evidence>
<comment type="caution">
    <text evidence="2">The sequence shown here is derived from an EMBL/GenBank/DDBJ whole genome shotgun (WGS) entry which is preliminary data.</text>
</comment>
<name>A0A4S2L2C8_9HYME</name>
<evidence type="ECO:0000313" key="3">
    <source>
        <dbReference type="Proteomes" id="UP000310200"/>
    </source>
</evidence>
<protein>
    <submittedName>
        <fullName evidence="2">Uncharacterized protein</fullName>
    </submittedName>
</protein>